<evidence type="ECO:0000313" key="4">
    <source>
        <dbReference type="Proteomes" id="UP000001203"/>
    </source>
</evidence>
<accession>B1WRB6</accession>
<proteinExistence type="predicted"/>
<dbReference type="GO" id="GO:0009307">
    <property type="term" value="P:DNA restriction-modification system"/>
    <property type="evidence" value="ECO:0007669"/>
    <property type="project" value="InterPro"/>
</dbReference>
<dbReference type="EMBL" id="CP000806">
    <property type="protein sequence ID" value="ACB51765.1"/>
    <property type="molecule type" value="Genomic_DNA"/>
</dbReference>
<dbReference type="PANTHER" id="PTHR30015">
    <property type="entry name" value="MRR RESTRICTION SYSTEM PROTEIN"/>
    <property type="match status" value="1"/>
</dbReference>
<dbReference type="SUPFAM" id="SSF52980">
    <property type="entry name" value="Restriction endonuclease-like"/>
    <property type="match status" value="1"/>
</dbReference>
<gene>
    <name evidence="3" type="ordered locus">cce_2417</name>
</gene>
<dbReference type="InterPro" id="IPR025745">
    <property type="entry name" value="Mrr-like_N_dom"/>
</dbReference>
<dbReference type="InterPro" id="IPR011335">
    <property type="entry name" value="Restrct_endonuc-II-like"/>
</dbReference>
<feature type="domain" description="Restriction system protein Mrr-like N-terminal" evidence="2">
    <location>
        <begin position="16"/>
        <end position="93"/>
    </location>
</feature>
<evidence type="ECO:0000313" key="3">
    <source>
        <dbReference type="EMBL" id="ACB51765.1"/>
    </source>
</evidence>
<name>B1WRB6_CROS5</name>
<dbReference type="HOGENOM" id="CLU_063822_0_0_3"/>
<dbReference type="Pfam" id="PF14338">
    <property type="entry name" value="Mrr_N"/>
    <property type="match status" value="1"/>
</dbReference>
<dbReference type="Pfam" id="PF04471">
    <property type="entry name" value="Mrr_cat"/>
    <property type="match status" value="1"/>
</dbReference>
<dbReference type="InterPro" id="IPR007560">
    <property type="entry name" value="Restrct_endonuc_IV_Mrr"/>
</dbReference>
<evidence type="ECO:0000259" key="2">
    <source>
        <dbReference type="Pfam" id="PF14338"/>
    </source>
</evidence>
<dbReference type="AlphaFoldDB" id="B1WRB6"/>
<dbReference type="PANTHER" id="PTHR30015:SF7">
    <property type="entry name" value="TYPE IV METHYL-DIRECTED RESTRICTION ENZYME ECOKMRR"/>
    <property type="match status" value="1"/>
</dbReference>
<dbReference type="GO" id="GO:0003677">
    <property type="term" value="F:DNA binding"/>
    <property type="evidence" value="ECO:0007669"/>
    <property type="project" value="InterPro"/>
</dbReference>
<reference evidence="3 4" key="1">
    <citation type="journal article" date="2008" name="Proc. Natl. Acad. Sci. U.S.A.">
        <title>The genome of Cyanothece 51142, a unicellular diazotrophic cyanobacterium important in the marine nitrogen cycle.</title>
        <authorList>
            <person name="Welsh E.A."/>
            <person name="Liberton M."/>
            <person name="Stoeckel J."/>
            <person name="Loh T."/>
            <person name="Elvitigala T."/>
            <person name="Wang C."/>
            <person name="Wollam A."/>
            <person name="Fulton R.S."/>
            <person name="Clifton S.W."/>
            <person name="Jacobs J.M."/>
            <person name="Aurora R."/>
            <person name="Ghosh B.K."/>
            <person name="Sherman L.A."/>
            <person name="Smith R.D."/>
            <person name="Wilson R.K."/>
            <person name="Pakrasi H.B."/>
        </authorList>
    </citation>
    <scope>NUCLEOTIDE SEQUENCE [LARGE SCALE GENOMIC DNA]</scope>
    <source>
        <strain evidence="4">ATCC 51142 / BH68</strain>
    </source>
</reference>
<evidence type="ECO:0000259" key="1">
    <source>
        <dbReference type="Pfam" id="PF04471"/>
    </source>
</evidence>
<organism evidence="3 4">
    <name type="scientific">Crocosphaera subtropica (strain ATCC 51142 / BH68)</name>
    <name type="common">Cyanothece sp. (strain ATCC 51142)</name>
    <dbReference type="NCBI Taxonomy" id="43989"/>
    <lineage>
        <taxon>Bacteria</taxon>
        <taxon>Bacillati</taxon>
        <taxon>Cyanobacteriota</taxon>
        <taxon>Cyanophyceae</taxon>
        <taxon>Oscillatoriophycideae</taxon>
        <taxon>Chroococcales</taxon>
        <taxon>Aphanothecaceae</taxon>
        <taxon>Crocosphaera</taxon>
        <taxon>Crocosphaera subtropica</taxon>
    </lineage>
</organism>
<keyword evidence="4" id="KW-1185">Reference proteome</keyword>
<dbReference type="KEGG" id="cyt:cce_2417"/>
<protein>
    <submittedName>
        <fullName evidence="3">Probable mrr restriction system protein</fullName>
    </submittedName>
</protein>
<dbReference type="InterPro" id="IPR052906">
    <property type="entry name" value="Type_IV_Methyl-Rstrct_Enzyme"/>
</dbReference>
<dbReference type="Proteomes" id="UP000001203">
    <property type="component" value="Chromosome circular"/>
</dbReference>
<sequence length="295" mass="33189">MTHIIMNFYMNELPTYDSMILPTLEALQTLGGSGTNEEIYEKVVQLLNIPDDILEISHGSTSQSEVEYRLSWSRTYLKKYGLLENSSRGVWSLVSTPINLNDIDVKEIVRTVRDTDKSTEISISSVNDIKTLETLDTLEEEELSWHQQIHKKLLSLEPSAFERLTQRLLRESGFIQVQVTGKSGDGGIDGVGIARINGFLSFHVLFQCKRYQGSVTAGQIRDFRGAMQGRTDKGLFITTGRFTKDAVKEATRDGAPPIDLIDGEQLVQRLKKLGLGVKITMIESVEVDLDWFTKI</sequence>
<dbReference type="InterPro" id="IPR011856">
    <property type="entry name" value="tRNA_endonuc-like_dom_sf"/>
</dbReference>
<dbReference type="Gene3D" id="3.40.1350.10">
    <property type="match status" value="1"/>
</dbReference>
<dbReference type="REBASE" id="17688">
    <property type="entry name" value="Csp68KMrr2P"/>
</dbReference>
<dbReference type="eggNOG" id="COG1715">
    <property type="taxonomic scope" value="Bacteria"/>
</dbReference>
<dbReference type="GO" id="GO:0015666">
    <property type="term" value="F:restriction endodeoxyribonuclease activity"/>
    <property type="evidence" value="ECO:0007669"/>
    <property type="project" value="TreeGrafter"/>
</dbReference>
<feature type="domain" description="Restriction endonuclease type IV Mrr" evidence="1">
    <location>
        <begin position="154"/>
        <end position="269"/>
    </location>
</feature>